<dbReference type="SUPFAM" id="SSF52047">
    <property type="entry name" value="RNI-like"/>
    <property type="match status" value="1"/>
</dbReference>
<name>A0A9P3HE38_9FUNG</name>
<evidence type="ECO:0000313" key="2">
    <source>
        <dbReference type="EMBL" id="GJJ74984.1"/>
    </source>
</evidence>
<protein>
    <recommendedName>
        <fullName evidence="1">F-box domain-containing protein</fullName>
    </recommendedName>
</protein>
<evidence type="ECO:0000259" key="1">
    <source>
        <dbReference type="Pfam" id="PF12937"/>
    </source>
</evidence>
<proteinExistence type="predicted"/>
<dbReference type="InterPro" id="IPR001810">
    <property type="entry name" value="F-box_dom"/>
</dbReference>
<feature type="domain" description="F-box" evidence="1">
    <location>
        <begin position="19"/>
        <end position="55"/>
    </location>
</feature>
<dbReference type="InterPro" id="IPR036047">
    <property type="entry name" value="F-box-like_dom_sf"/>
</dbReference>
<comment type="caution">
    <text evidence="2">The sequence shown here is derived from an EMBL/GenBank/DDBJ whole genome shotgun (WGS) entry which is preliminary data.</text>
</comment>
<dbReference type="Gene3D" id="3.80.10.10">
    <property type="entry name" value="Ribonuclease Inhibitor"/>
    <property type="match status" value="1"/>
</dbReference>
<evidence type="ECO:0000313" key="3">
    <source>
        <dbReference type="Proteomes" id="UP000827284"/>
    </source>
</evidence>
<dbReference type="AlphaFoldDB" id="A0A9P3HE38"/>
<keyword evidence="3" id="KW-1185">Reference proteome</keyword>
<reference evidence="2" key="1">
    <citation type="submission" date="2021-11" db="EMBL/GenBank/DDBJ databases">
        <authorList>
            <person name="Herlambang A."/>
            <person name="Guo Y."/>
            <person name="Takashima Y."/>
            <person name="Nishizawa T."/>
        </authorList>
    </citation>
    <scope>NUCLEOTIDE SEQUENCE</scope>
    <source>
        <strain evidence="2">E1425</strain>
    </source>
</reference>
<organism evidence="2 3">
    <name type="scientific">Entomortierella parvispora</name>
    <dbReference type="NCBI Taxonomy" id="205924"/>
    <lineage>
        <taxon>Eukaryota</taxon>
        <taxon>Fungi</taxon>
        <taxon>Fungi incertae sedis</taxon>
        <taxon>Mucoromycota</taxon>
        <taxon>Mortierellomycotina</taxon>
        <taxon>Mortierellomycetes</taxon>
        <taxon>Mortierellales</taxon>
        <taxon>Mortierellaceae</taxon>
        <taxon>Entomortierella</taxon>
    </lineage>
</organism>
<dbReference type="Proteomes" id="UP000827284">
    <property type="component" value="Unassembled WGS sequence"/>
</dbReference>
<dbReference type="SUPFAM" id="SSF81383">
    <property type="entry name" value="F-box domain"/>
    <property type="match status" value="1"/>
</dbReference>
<sequence>MTDCSTSSHAPSPPSMFIPELRLEVAAYFQLRDLCACALVCRAWNDSYTPLLYHMINDKNVTSPGVKRHCVHARTLNLVVGSSRVENLLAGPTVGLKEMDITDKWVFHGLIPSNWVILLQQNTGLVRLTLRMMRPSTMDAIVSLCPNLQELSIHDHRVQPSRRDITGPDTSLRRICLGLTHLLLAFTASPKSSRQGDYEQEEYPVKRHLTIGALRLAGKDQLQLLAARTNMETLDNDWQRAVAGDAGSGLDLNLSTRLFQSLPKLRELEINVPLSLYPGSLGQNWTRGVIGGLPLLKEYIDPESRPLDDTEGLVEGPLSRHFGTLTVLNIRGWKEVTSENNHLILTSCPGLREFSSKDYRIGDISWASPSAFDPKSGPLGWVCTLLSEISLEFTHETPERSRLMFDQLCCMKKLACVNLQGPKSGLDPILIQWDDDVPARFWRKGPSILNNNVKATNQWIRAIWPKMRSFSTYV</sequence>
<dbReference type="OrthoDB" id="10672505at2759"/>
<dbReference type="Pfam" id="PF12937">
    <property type="entry name" value="F-box-like"/>
    <property type="match status" value="1"/>
</dbReference>
<dbReference type="InterPro" id="IPR032675">
    <property type="entry name" value="LRR_dom_sf"/>
</dbReference>
<gene>
    <name evidence="2" type="ORF">EMPS_07342</name>
</gene>
<dbReference type="Gene3D" id="1.20.1280.50">
    <property type="match status" value="1"/>
</dbReference>
<dbReference type="EMBL" id="BQFW01000010">
    <property type="protein sequence ID" value="GJJ74984.1"/>
    <property type="molecule type" value="Genomic_DNA"/>
</dbReference>
<accession>A0A9P3HE38</accession>
<reference evidence="2" key="2">
    <citation type="journal article" date="2022" name="Microbiol. Resour. Announc.">
        <title>Whole-Genome Sequence of Entomortierella parvispora E1425, a Mucoromycotan Fungus Associated with Burkholderiaceae-Related Endosymbiotic Bacteria.</title>
        <authorList>
            <person name="Herlambang A."/>
            <person name="Guo Y."/>
            <person name="Takashima Y."/>
            <person name="Narisawa K."/>
            <person name="Ohta H."/>
            <person name="Nishizawa T."/>
        </authorList>
    </citation>
    <scope>NUCLEOTIDE SEQUENCE</scope>
    <source>
        <strain evidence="2">E1425</strain>
    </source>
</reference>